<organism evidence="8 9">
    <name type="scientific">Paragonimus heterotremus</name>
    <dbReference type="NCBI Taxonomy" id="100268"/>
    <lineage>
        <taxon>Eukaryota</taxon>
        <taxon>Metazoa</taxon>
        <taxon>Spiralia</taxon>
        <taxon>Lophotrochozoa</taxon>
        <taxon>Platyhelminthes</taxon>
        <taxon>Trematoda</taxon>
        <taxon>Digenea</taxon>
        <taxon>Plagiorchiida</taxon>
        <taxon>Troglotremata</taxon>
        <taxon>Troglotrematidae</taxon>
        <taxon>Paragonimus</taxon>
    </lineage>
</organism>
<name>A0A8J4TKX8_9TREM</name>
<dbReference type="Pfam" id="PF00076">
    <property type="entry name" value="RRM_1"/>
    <property type="match status" value="3"/>
</dbReference>
<evidence type="ECO:0000313" key="8">
    <source>
        <dbReference type="EMBL" id="KAF5401279.1"/>
    </source>
</evidence>
<dbReference type="GO" id="GO:0003723">
    <property type="term" value="F:RNA binding"/>
    <property type="evidence" value="ECO:0007669"/>
    <property type="project" value="UniProtKB-UniRule"/>
</dbReference>
<feature type="domain" description="RRM" evidence="7">
    <location>
        <begin position="183"/>
        <end position="265"/>
    </location>
</feature>
<evidence type="ECO:0000256" key="1">
    <source>
        <dbReference type="ARBA" id="ARBA00004496"/>
    </source>
</evidence>
<dbReference type="FunFam" id="3.30.70.330:FF:000026">
    <property type="entry name" value="APOBEC1 complementation factor isoform X1"/>
    <property type="match status" value="1"/>
</dbReference>
<comment type="subcellular location">
    <subcellularLocation>
        <location evidence="1">Cytoplasm</location>
    </subcellularLocation>
</comment>
<keyword evidence="3" id="KW-0677">Repeat</keyword>
<feature type="domain" description="RRM" evidence="7">
    <location>
        <begin position="103"/>
        <end position="181"/>
    </location>
</feature>
<dbReference type="FunFam" id="3.30.70.330:FF:000022">
    <property type="entry name" value="APOBEC1 complementation factor isoform X1"/>
    <property type="match status" value="1"/>
</dbReference>
<dbReference type="SMART" id="SM00360">
    <property type="entry name" value="RRM"/>
    <property type="match status" value="3"/>
</dbReference>
<reference evidence="8" key="1">
    <citation type="submission" date="2019-05" db="EMBL/GenBank/DDBJ databases">
        <title>Annotation for the trematode Paragonimus heterotremus.</title>
        <authorList>
            <person name="Choi Y.-J."/>
        </authorList>
    </citation>
    <scope>NUCLEOTIDE SEQUENCE</scope>
    <source>
        <strain evidence="8">LC</strain>
    </source>
</reference>
<dbReference type="Proteomes" id="UP000748531">
    <property type="component" value="Unassembled WGS sequence"/>
</dbReference>
<dbReference type="OrthoDB" id="3800936at2759"/>
<dbReference type="NCBIfam" id="TIGR01648">
    <property type="entry name" value="hnRNP-R-Q"/>
    <property type="match status" value="1"/>
</dbReference>
<dbReference type="InterPro" id="IPR000504">
    <property type="entry name" value="RRM_dom"/>
</dbReference>
<feature type="region of interest" description="Disordered" evidence="6">
    <location>
        <begin position="712"/>
        <end position="735"/>
    </location>
</feature>
<accession>A0A8J4TKX8</accession>
<keyword evidence="2" id="KW-0963">Cytoplasm</keyword>
<gene>
    <name evidence="8" type="ORF">PHET_05331</name>
</gene>
<dbReference type="InterPro" id="IPR006535">
    <property type="entry name" value="HnRNP_R/Q_splicing_fac"/>
</dbReference>
<dbReference type="InterPro" id="IPR012677">
    <property type="entry name" value="Nucleotide-bd_a/b_plait_sf"/>
</dbReference>
<dbReference type="SUPFAM" id="SSF54928">
    <property type="entry name" value="RNA-binding domain, RBD"/>
    <property type="match status" value="2"/>
</dbReference>
<sequence length="1062" mass="113786">MPLTDVNQVTASLNTLQLKEVTNFTSGPTQHAATPSRQSKQIAMNSSAGVLGRQGNQNAAALPPEEGIGKPRECTKYPIIQENGQRRFGPLRSWRSDPPPRGCEVFIGKIPRDCFEDELIPVFERIGPIYMFRLMMEFEGGNRGYGFCVYTNREDTKRAVQELDNYEIRKGKTIGVCFSVDNCRLFVGGIPKNKTREEILTEMKRVTEGVKDVISYPSVADKTKNRGFAFVEYESHKAAAMARRKLIPGRIQLWNQQIAVDWAEPEREVNEDIMSKVKILYARNLMLSTTEESLREHFVRVAGGDPNAIERVKKISDYAFIHFREREQAAKCLKALNDTFLDGSKIEVTWAKPVDKSEISARQQTSQTSSKLMNDFALGKDLRTNNSLLFDLRTNSMALAAATGGLLPQLDPNLPFLFSPVAQTQPMTSDILSINPSAAGAPGALLNIASPSGPRLVGLRNGRRNAAGSRSAGVQRDRKHPVEKLQQRQLNPLSYFEILEEQSRCAGWGIPSFTVLPAEFVDNISGSKFQLYIGQVILPNLRLQFQTPRYYATPEEAKIGACETAILHLQYNQPISPDDVCNATAPKESPAPTFLNVNEGVLSGPSLTPPPTVSLPILSLSTSQSTNLINNASNIISTSNSSSVGAVPTNVNPSTLHECTINMAASSALASARRDAQGALTVMGTSMSTLVTSASGSSLSTLRPFSLQNTQGVESFSTSSHDTNSQEGADLPTITNGNVNSSKSCVITYAQRQPLAALPNYGPSTHVIYPPLPVPNLAQCAAYPVPPVLSNNAAQLTSSHIKLSGEHQLATLSAAAFAACPAFPANYALTLGSSILPSGAAFLPMTLPPFGQTNNPSLGLLQTQTNNLPMSGTPNQACAQTTVGLNSSADCAGALNLNGFEYMPPFMSSSIGAAGLIAPYSNLPTYLIDPNGMTNTNTAAMMLGSSGSLTGLHSVVNMPQATVSCSGDLAPNTAMGQSATLSTAHIPHTGLYNLGLQAPTFQTPPSQLATGSSNPNSLLGVLMQQPQLSQQATSTQSFVNSSSSLQGPQTLAIQTPQTCLSV</sequence>
<comment type="caution">
    <text evidence="8">The sequence shown here is derived from an EMBL/GenBank/DDBJ whole genome shotgun (WGS) entry which is preliminary data.</text>
</comment>
<evidence type="ECO:0000256" key="6">
    <source>
        <dbReference type="SAM" id="MobiDB-lite"/>
    </source>
</evidence>
<protein>
    <recommendedName>
        <fullName evidence="7">RRM domain-containing protein</fullName>
    </recommendedName>
</protein>
<evidence type="ECO:0000313" key="9">
    <source>
        <dbReference type="Proteomes" id="UP000748531"/>
    </source>
</evidence>
<evidence type="ECO:0000256" key="5">
    <source>
        <dbReference type="PROSITE-ProRule" id="PRU00176"/>
    </source>
</evidence>
<feature type="domain" description="RRM" evidence="7">
    <location>
        <begin position="278"/>
        <end position="353"/>
    </location>
</feature>
<dbReference type="GO" id="GO:0005737">
    <property type="term" value="C:cytoplasm"/>
    <property type="evidence" value="ECO:0007669"/>
    <property type="project" value="UniProtKB-SubCell"/>
</dbReference>
<dbReference type="InterPro" id="IPR035979">
    <property type="entry name" value="RBD_domain_sf"/>
</dbReference>
<evidence type="ECO:0000256" key="3">
    <source>
        <dbReference type="ARBA" id="ARBA00022737"/>
    </source>
</evidence>
<dbReference type="EMBL" id="LUCH01002579">
    <property type="protein sequence ID" value="KAF5401279.1"/>
    <property type="molecule type" value="Genomic_DNA"/>
</dbReference>
<dbReference type="PROSITE" id="PS50102">
    <property type="entry name" value="RRM"/>
    <property type="match status" value="3"/>
</dbReference>
<keyword evidence="4 5" id="KW-0694">RNA-binding</keyword>
<evidence type="ECO:0000256" key="4">
    <source>
        <dbReference type="ARBA" id="ARBA00022884"/>
    </source>
</evidence>
<dbReference type="CDD" id="cd12250">
    <property type="entry name" value="RRM2_hnRNPR_like"/>
    <property type="match status" value="1"/>
</dbReference>
<dbReference type="AlphaFoldDB" id="A0A8J4TKX8"/>
<evidence type="ECO:0000259" key="7">
    <source>
        <dbReference type="PROSITE" id="PS50102"/>
    </source>
</evidence>
<dbReference type="PANTHER" id="PTHR21245">
    <property type="entry name" value="HETEROGENEOUS NUCLEAR RIBONUCLEOPROTEIN"/>
    <property type="match status" value="1"/>
</dbReference>
<keyword evidence="9" id="KW-1185">Reference proteome</keyword>
<proteinExistence type="predicted"/>
<dbReference type="CDD" id="cd12249">
    <property type="entry name" value="RRM1_hnRNPR_like"/>
    <property type="match status" value="1"/>
</dbReference>
<dbReference type="Gene3D" id="3.30.70.330">
    <property type="match status" value="3"/>
</dbReference>
<evidence type="ECO:0000256" key="2">
    <source>
        <dbReference type="ARBA" id="ARBA00022490"/>
    </source>
</evidence>
<dbReference type="CDD" id="cd12251">
    <property type="entry name" value="RRM3_hnRNPR_like"/>
    <property type="match status" value="1"/>
</dbReference>